<dbReference type="PROSITE" id="PS51257">
    <property type="entry name" value="PROKAR_LIPOPROTEIN"/>
    <property type="match status" value="1"/>
</dbReference>
<accession>A0ABW2EKA5</accession>
<organism evidence="5 6">
    <name type="scientific">Halobacillus seohaensis</name>
    <dbReference type="NCBI Taxonomy" id="447421"/>
    <lineage>
        <taxon>Bacteria</taxon>
        <taxon>Bacillati</taxon>
        <taxon>Bacillota</taxon>
        <taxon>Bacilli</taxon>
        <taxon>Bacillales</taxon>
        <taxon>Bacillaceae</taxon>
        <taxon>Halobacillus</taxon>
    </lineage>
</organism>
<comment type="similarity">
    <text evidence="1">Belongs to the SCO1/2 family.</text>
</comment>
<evidence type="ECO:0000256" key="2">
    <source>
        <dbReference type="ARBA" id="ARBA00023008"/>
    </source>
</evidence>
<dbReference type="Proteomes" id="UP001596410">
    <property type="component" value="Unassembled WGS sequence"/>
</dbReference>
<feature type="signal peptide" evidence="3">
    <location>
        <begin position="1"/>
        <end position="20"/>
    </location>
</feature>
<feature type="chain" id="PRO_5047343701" evidence="3">
    <location>
        <begin position="21"/>
        <end position="190"/>
    </location>
</feature>
<evidence type="ECO:0000313" key="6">
    <source>
        <dbReference type="Proteomes" id="UP001596410"/>
    </source>
</evidence>
<reference evidence="6" key="1">
    <citation type="journal article" date="2019" name="Int. J. Syst. Evol. Microbiol.">
        <title>The Global Catalogue of Microorganisms (GCM) 10K type strain sequencing project: providing services to taxonomists for standard genome sequencing and annotation.</title>
        <authorList>
            <consortium name="The Broad Institute Genomics Platform"/>
            <consortium name="The Broad Institute Genome Sequencing Center for Infectious Disease"/>
            <person name="Wu L."/>
            <person name="Ma J."/>
        </authorList>
    </citation>
    <scope>NUCLEOTIDE SEQUENCE [LARGE SCALE GENOMIC DNA]</scope>
    <source>
        <strain evidence="6">CGMCC 4.1621</strain>
    </source>
</reference>
<evidence type="ECO:0000256" key="1">
    <source>
        <dbReference type="ARBA" id="ARBA00010996"/>
    </source>
</evidence>
<name>A0ABW2EKA5_9BACI</name>
<evidence type="ECO:0000259" key="4">
    <source>
        <dbReference type="PROSITE" id="PS51352"/>
    </source>
</evidence>
<gene>
    <name evidence="5" type="ORF">ACFQIC_05845</name>
</gene>
<dbReference type="Gene3D" id="3.40.30.10">
    <property type="entry name" value="Glutaredoxin"/>
    <property type="match status" value="1"/>
</dbReference>
<dbReference type="RefSeq" id="WP_204707979.1">
    <property type="nucleotide sequence ID" value="NZ_JBHSZV010000013.1"/>
</dbReference>
<comment type="caution">
    <text evidence="5">The sequence shown here is derived from an EMBL/GenBank/DDBJ whole genome shotgun (WGS) entry which is preliminary data.</text>
</comment>
<sequence>MKYFALPLLICLLTFLTACGSPIEENMSRDIEEFQGTTQDGDTIQLPDDQIGEYWVANFIFTRCDTVCPPMTSNMSRLQQQLKDADLEISLVSFSVDPEYDTKERLKDFANNYNADFESWDFVTNYSFQAVKELSIKSFQSPLSMMEDTDQVAHGTSFFLVNPKGEVIKRYDGTKASEMENIANDLKEAQ</sequence>
<dbReference type="PANTHER" id="PTHR12151">
    <property type="entry name" value="ELECTRON TRANSPORT PROTIN SCO1/SENC FAMILY MEMBER"/>
    <property type="match status" value="1"/>
</dbReference>
<evidence type="ECO:0000313" key="5">
    <source>
        <dbReference type="EMBL" id="MFC7061381.1"/>
    </source>
</evidence>
<feature type="domain" description="Thioredoxin" evidence="4">
    <location>
        <begin position="25"/>
        <end position="190"/>
    </location>
</feature>
<evidence type="ECO:0000256" key="3">
    <source>
        <dbReference type="SAM" id="SignalP"/>
    </source>
</evidence>
<dbReference type="CDD" id="cd02968">
    <property type="entry name" value="SCO"/>
    <property type="match status" value="1"/>
</dbReference>
<keyword evidence="3" id="KW-0732">Signal</keyword>
<dbReference type="InterPro" id="IPR036249">
    <property type="entry name" value="Thioredoxin-like_sf"/>
</dbReference>
<dbReference type="SUPFAM" id="SSF52833">
    <property type="entry name" value="Thioredoxin-like"/>
    <property type="match status" value="1"/>
</dbReference>
<dbReference type="Pfam" id="PF02630">
    <property type="entry name" value="SCO1-SenC"/>
    <property type="match status" value="1"/>
</dbReference>
<dbReference type="PANTHER" id="PTHR12151:SF25">
    <property type="entry name" value="LINALOOL DEHYDRATASE_ISOMERASE DOMAIN-CONTAINING PROTEIN"/>
    <property type="match status" value="1"/>
</dbReference>
<dbReference type="PROSITE" id="PS51352">
    <property type="entry name" value="THIOREDOXIN_2"/>
    <property type="match status" value="1"/>
</dbReference>
<dbReference type="InterPro" id="IPR013766">
    <property type="entry name" value="Thioredoxin_domain"/>
</dbReference>
<protein>
    <submittedName>
        <fullName evidence="5">SCO family protein</fullName>
    </submittedName>
</protein>
<keyword evidence="6" id="KW-1185">Reference proteome</keyword>
<proteinExistence type="inferred from homology"/>
<dbReference type="EMBL" id="JBHSZV010000013">
    <property type="protein sequence ID" value="MFC7061381.1"/>
    <property type="molecule type" value="Genomic_DNA"/>
</dbReference>
<dbReference type="InterPro" id="IPR003782">
    <property type="entry name" value="SCO1/SenC"/>
</dbReference>
<keyword evidence="2" id="KW-0186">Copper</keyword>